<name>A0AA38M6W2_9CUCU</name>
<dbReference type="InterPro" id="IPR051176">
    <property type="entry name" value="Cent_Immune-Sig_Mod"/>
</dbReference>
<feature type="transmembrane region" description="Helical" evidence="21">
    <location>
        <begin position="673"/>
        <end position="693"/>
    </location>
</feature>
<evidence type="ECO:0000256" key="15">
    <source>
        <dbReference type="ARBA" id="ARBA00060409"/>
    </source>
</evidence>
<keyword evidence="7 21" id="KW-0812">Transmembrane</keyword>
<dbReference type="PANTHER" id="PTHR15715:SF37">
    <property type="entry name" value="LD47843P"/>
    <property type="match status" value="1"/>
</dbReference>
<evidence type="ECO:0000256" key="1">
    <source>
        <dbReference type="ARBA" id="ARBA00004300"/>
    </source>
</evidence>
<evidence type="ECO:0000256" key="4">
    <source>
        <dbReference type="ARBA" id="ARBA00022475"/>
    </source>
</evidence>
<evidence type="ECO:0000256" key="16">
    <source>
        <dbReference type="ARBA" id="ARBA00061687"/>
    </source>
</evidence>
<evidence type="ECO:0000256" key="9">
    <source>
        <dbReference type="ARBA" id="ARBA00022989"/>
    </source>
</evidence>
<keyword evidence="8" id="KW-0256">Endoplasmic reticulum</keyword>
<dbReference type="GO" id="GO:0031966">
    <property type="term" value="C:mitochondrial membrane"/>
    <property type="evidence" value="ECO:0007669"/>
    <property type="project" value="UniProtKB-SubCell"/>
</dbReference>
<accession>A0AA38M6W2</accession>
<dbReference type="GO" id="GO:0005813">
    <property type="term" value="C:centrosome"/>
    <property type="evidence" value="ECO:0007669"/>
    <property type="project" value="UniProtKB-SubCell"/>
</dbReference>
<evidence type="ECO:0000256" key="7">
    <source>
        <dbReference type="ARBA" id="ARBA00022692"/>
    </source>
</evidence>
<keyword evidence="10 19" id="KW-0175">Coiled coil</keyword>
<keyword evidence="5" id="KW-0963">Cytoplasm</keyword>
<dbReference type="GO" id="GO:0042383">
    <property type="term" value="C:sarcolemma"/>
    <property type="evidence" value="ECO:0007669"/>
    <property type="project" value="UniProtKB-SubCell"/>
</dbReference>
<evidence type="ECO:0000256" key="20">
    <source>
        <dbReference type="SAM" id="MobiDB-lite"/>
    </source>
</evidence>
<protein>
    <recommendedName>
        <fullName evidence="18">Sarcolemmal membrane-associated protein</fullName>
    </recommendedName>
</protein>
<comment type="function">
    <text evidence="14">Associates with the striatin-interacting phosphatase and kinase (STRIPAK) core complex, forming the extended (SIKE1:SLMAP)STRIPAK complex. The (SIKE1:SLMAP)STRIPAK complex dephosphorylates STK3 leading to the inhibition of Hippo signaling and the control of cell growth. May play a role during myoblast fusion.</text>
</comment>
<dbReference type="Pfam" id="PF00498">
    <property type="entry name" value="FHA"/>
    <property type="match status" value="1"/>
</dbReference>
<feature type="region of interest" description="Disordered" evidence="20">
    <location>
        <begin position="459"/>
        <end position="511"/>
    </location>
</feature>
<dbReference type="InterPro" id="IPR008984">
    <property type="entry name" value="SMAD_FHA_dom_sf"/>
</dbReference>
<dbReference type="Gene3D" id="2.60.200.20">
    <property type="match status" value="1"/>
</dbReference>
<keyword evidence="24" id="KW-1185">Reference proteome</keyword>
<dbReference type="PROSITE" id="PS50006">
    <property type="entry name" value="FHA_DOMAIN"/>
    <property type="match status" value="1"/>
</dbReference>
<dbReference type="AlphaFoldDB" id="A0AA38M6W2"/>
<evidence type="ECO:0000256" key="13">
    <source>
        <dbReference type="ARBA" id="ARBA00023212"/>
    </source>
</evidence>
<evidence type="ECO:0000256" key="6">
    <source>
        <dbReference type="ARBA" id="ARBA00022553"/>
    </source>
</evidence>
<dbReference type="CDD" id="cd22679">
    <property type="entry name" value="FHA_SLMAP"/>
    <property type="match status" value="1"/>
</dbReference>
<evidence type="ECO:0000256" key="18">
    <source>
        <dbReference type="ARBA" id="ARBA00074026"/>
    </source>
</evidence>
<evidence type="ECO:0000313" key="24">
    <source>
        <dbReference type="Proteomes" id="UP001168821"/>
    </source>
</evidence>
<comment type="subcellular location">
    <subcellularLocation>
        <location evidence="15">Cell membrane</location>
        <location evidence="15">Sarcolemma</location>
        <topology evidence="15">Single-pass type IV membrane protein</topology>
    </subcellularLocation>
    <subcellularLocation>
        <location evidence="1">Cytoplasm</location>
        <location evidence="1">Cytoskeleton</location>
        <location evidence="1">Microtubule organizing center</location>
        <location evidence="1">Centrosome</location>
    </subcellularLocation>
    <subcellularLocation>
        <location evidence="3">Endoplasmic reticulum membrane</location>
        <topology evidence="3">Single-pass membrane protein</topology>
    </subcellularLocation>
    <subcellularLocation>
        <location evidence="2">Mitochondrion membrane</location>
        <topology evidence="2">Single-pass membrane protein</topology>
    </subcellularLocation>
</comment>
<evidence type="ECO:0000259" key="22">
    <source>
        <dbReference type="PROSITE" id="PS50006"/>
    </source>
</evidence>
<evidence type="ECO:0000256" key="21">
    <source>
        <dbReference type="SAM" id="Phobius"/>
    </source>
</evidence>
<evidence type="ECO:0000256" key="2">
    <source>
        <dbReference type="ARBA" id="ARBA00004304"/>
    </source>
</evidence>
<evidence type="ECO:0000256" key="19">
    <source>
        <dbReference type="SAM" id="Coils"/>
    </source>
</evidence>
<dbReference type="SUPFAM" id="SSF49879">
    <property type="entry name" value="SMAD/FHA domain"/>
    <property type="match status" value="1"/>
</dbReference>
<keyword evidence="11" id="KW-0496">Mitochondrion</keyword>
<evidence type="ECO:0000256" key="5">
    <source>
        <dbReference type="ARBA" id="ARBA00022490"/>
    </source>
</evidence>
<comment type="similarity">
    <text evidence="16">Belongs to the SLMAP family.</text>
</comment>
<organism evidence="23 24">
    <name type="scientific">Zophobas morio</name>
    <dbReference type="NCBI Taxonomy" id="2755281"/>
    <lineage>
        <taxon>Eukaryota</taxon>
        <taxon>Metazoa</taxon>
        <taxon>Ecdysozoa</taxon>
        <taxon>Arthropoda</taxon>
        <taxon>Hexapoda</taxon>
        <taxon>Insecta</taxon>
        <taxon>Pterygota</taxon>
        <taxon>Neoptera</taxon>
        <taxon>Endopterygota</taxon>
        <taxon>Coleoptera</taxon>
        <taxon>Polyphaga</taxon>
        <taxon>Cucujiformia</taxon>
        <taxon>Tenebrionidae</taxon>
        <taxon>Zophobas</taxon>
    </lineage>
</organism>
<keyword evidence="6" id="KW-0597">Phosphoprotein</keyword>
<keyword evidence="13" id="KW-0206">Cytoskeleton</keyword>
<dbReference type="SMART" id="SM00240">
    <property type="entry name" value="FHA"/>
    <property type="match status" value="1"/>
</dbReference>
<sequence length="694" mass="79103">MVVVSGIWVKNVATYPTPAINDMVMSSESKMTAKAVLICRPNSHPFQERTLTLDQPVKVGRSVARARATATNAIFDCKVLSRHHALLWYENGKFYLQDTKSSNGTFVNNNRLAAETEHHEVSSGDIVQFGVDVIENNRKVTHGCIIATLKLYLPDGKEAKASPSIVESNTHVVPLDELYKLHQIIQEATQREQCLETKLTALQSVVDEARKSAEESWQAYVGEERLLSRVSALETQLQQAGKNWGEDKYREEIGKLQDDNAAYQVAAKEALEKLHAERLQALAIATEQERCRISAEQEALLVKEQLAQAQQELEEVAQKLTEEQKKANEERLRLEQQQWDLQTRLDAEIEKVEKLQLKLVNSMSMKDNPSLFSELDLDIIDKRIIYNDDDLKTKEELLENEICEAEMNKANGVEMEPQNNHINLTVAPVTADVIDKTECEEKPHMEAIVENEHLNHSLTQQNTIVEDEKEVEKRVTFSLPEETKLQSQNGPDSPDKDSSSENEKDDFDSDAVDSKTLKYKYQSAQNELKKKIEILESILESNKAKLTELEKALSQERQTNSVQAEENQLMKEELSILQQKWKEGCNESQQLRDRVNALVKELEEANKKDQNVNTSIISSSPVSYEQLVSLEEELVLLKERYSQISDDKLKLQNDLSSLKEQYNRVCNSSYDKMYFYIAPLILMILYLVISAMIS</sequence>
<evidence type="ECO:0000256" key="17">
    <source>
        <dbReference type="ARBA" id="ARBA00066015"/>
    </source>
</evidence>
<proteinExistence type="inferred from homology"/>
<evidence type="ECO:0000256" key="14">
    <source>
        <dbReference type="ARBA" id="ARBA00057671"/>
    </source>
</evidence>
<feature type="coiled-coil region" evidence="19">
    <location>
        <begin position="292"/>
        <end position="337"/>
    </location>
</feature>
<dbReference type="GO" id="GO:0005789">
    <property type="term" value="C:endoplasmic reticulum membrane"/>
    <property type="evidence" value="ECO:0007669"/>
    <property type="project" value="UniProtKB-SubCell"/>
</dbReference>
<dbReference type="InterPro" id="IPR000253">
    <property type="entry name" value="FHA_dom"/>
</dbReference>
<dbReference type="FunFam" id="2.60.200.20:FF:000003">
    <property type="entry name" value="sarcolemmal membrane-associated protein isoform X2"/>
    <property type="match status" value="1"/>
</dbReference>
<feature type="coiled-coil region" evidence="19">
    <location>
        <begin position="525"/>
        <end position="559"/>
    </location>
</feature>
<evidence type="ECO:0000256" key="12">
    <source>
        <dbReference type="ARBA" id="ARBA00023136"/>
    </source>
</evidence>
<feature type="coiled-coil region" evidence="19">
    <location>
        <begin position="185"/>
        <end position="243"/>
    </location>
</feature>
<dbReference type="CDD" id="cd21911">
    <property type="entry name" value="CC1_SLMAP"/>
    <property type="match status" value="1"/>
</dbReference>
<feature type="compositionally biased region" description="Basic and acidic residues" evidence="20">
    <location>
        <begin position="493"/>
        <end position="502"/>
    </location>
</feature>
<dbReference type="PANTHER" id="PTHR15715">
    <property type="entry name" value="CENTROSOMAL PROTEIN OF 170 KDA"/>
    <property type="match status" value="1"/>
</dbReference>
<keyword evidence="4" id="KW-1003">Cell membrane</keyword>
<comment type="subunit">
    <text evidence="17">Homodimer. Interacts with myosin. Interacts with SIKE1 and both associate with the STRIPAK core complex composed of PP2A catalytic and scaffolding subunits, the striatins (PP2A regulatory subunits), the striatin-associated proteins MOB4, STRIP1 and STRIP2, PDCD10 and members of the STE20 kinases, such as STK24 and STK26. Interacts (via FHA domain) with STK3 (when phosphorylated); the interaction associates STK3 with the STRIPAK complex.</text>
</comment>
<evidence type="ECO:0000256" key="10">
    <source>
        <dbReference type="ARBA" id="ARBA00023054"/>
    </source>
</evidence>
<keyword evidence="9 21" id="KW-1133">Transmembrane helix</keyword>
<feature type="domain" description="FHA" evidence="22">
    <location>
        <begin position="57"/>
        <end position="112"/>
    </location>
</feature>
<feature type="coiled-coil region" evidence="19">
    <location>
        <begin position="585"/>
        <end position="661"/>
    </location>
</feature>
<evidence type="ECO:0000313" key="23">
    <source>
        <dbReference type="EMBL" id="KAJ3644842.1"/>
    </source>
</evidence>
<dbReference type="Proteomes" id="UP001168821">
    <property type="component" value="Unassembled WGS sequence"/>
</dbReference>
<gene>
    <name evidence="23" type="ORF">Zmor_022543</name>
</gene>
<evidence type="ECO:0000256" key="3">
    <source>
        <dbReference type="ARBA" id="ARBA00004389"/>
    </source>
</evidence>
<dbReference type="EMBL" id="JALNTZ010000007">
    <property type="protein sequence ID" value="KAJ3644842.1"/>
    <property type="molecule type" value="Genomic_DNA"/>
</dbReference>
<reference evidence="23" key="1">
    <citation type="journal article" date="2023" name="G3 (Bethesda)">
        <title>Whole genome assemblies of Zophobas morio and Tenebrio molitor.</title>
        <authorList>
            <person name="Kaur S."/>
            <person name="Stinson S.A."/>
            <person name="diCenzo G.C."/>
        </authorList>
    </citation>
    <scope>NUCLEOTIDE SEQUENCE</scope>
    <source>
        <strain evidence="23">QUZm001</strain>
    </source>
</reference>
<keyword evidence="12 21" id="KW-0472">Membrane</keyword>
<evidence type="ECO:0000256" key="11">
    <source>
        <dbReference type="ARBA" id="ARBA00023128"/>
    </source>
</evidence>
<evidence type="ECO:0000256" key="8">
    <source>
        <dbReference type="ARBA" id="ARBA00022824"/>
    </source>
</evidence>
<comment type="caution">
    <text evidence="23">The sequence shown here is derived from an EMBL/GenBank/DDBJ whole genome shotgun (WGS) entry which is preliminary data.</text>
</comment>